<name>A0A9X3WMJ3_9BACI</name>
<protein>
    <submittedName>
        <fullName evidence="11">Response regulator</fullName>
    </submittedName>
</protein>
<dbReference type="Gene3D" id="3.40.50.2300">
    <property type="match status" value="1"/>
</dbReference>
<dbReference type="SUPFAM" id="SSF52172">
    <property type="entry name" value="CheY-like"/>
    <property type="match status" value="1"/>
</dbReference>
<dbReference type="InterPro" id="IPR001789">
    <property type="entry name" value="Sig_transdc_resp-reg_receiver"/>
</dbReference>
<keyword evidence="3 8" id="KW-0597">Phosphoprotein</keyword>
<sequence>MKKVFLIDDEMLIRKGISESIDWNKEGFEYCGDAPDGEVALPLIEKHQPHIVITDIKMPFMDGLELSKILRQRMPWIKIIVLSGHDEFEYAREAMRLQVTDYCLKPITGSDLLSLLHKVAEKIDQEDKQNKHYSDLESIALQKVVLSKNKLLTSLCEGTMATSEAIKKASELGIDIIASYYYVILLESESFEWSSLDWIEKTYDCIAFKKNNKELVCIVKGSSRQQLEDEADQIRNRIQLESPAVLFGLGKVESRIQGIPISYEDAEEEKSYSRIVKKYIRQAYEEENESSKQLHHFNRKELIHFLKFGDIADIEKFSKTYSSYLEDTERQSPLIIYYFLMDFTITIKHYIKDREQSKDILENINKMELQSGWIREYNEVLLYLVEMLQLVFKSRDESSNKHYALIQKTKDYIIAHYDNQQLSLQNLAQQVNVSPAYLSNIFSLQTNQTITEFLTATRIERAKELLKTTNDKTYEIAYKVGYSDSHYFCHSFKKITGMTTKEFKNHGQIASSSM</sequence>
<dbReference type="EMBL" id="JAMQJZ010000012">
    <property type="protein sequence ID" value="MDC3421560.1"/>
    <property type="molecule type" value="Genomic_DNA"/>
</dbReference>
<keyword evidence="6" id="KW-0238">DNA-binding</keyword>
<feature type="domain" description="HTH araC/xylS-type" evidence="9">
    <location>
        <begin position="407"/>
        <end position="506"/>
    </location>
</feature>
<dbReference type="Pfam" id="PF12833">
    <property type="entry name" value="HTH_18"/>
    <property type="match status" value="1"/>
</dbReference>
<keyword evidence="4" id="KW-0902">Two-component regulatory system</keyword>
<dbReference type="Pfam" id="PF00072">
    <property type="entry name" value="Response_reg"/>
    <property type="match status" value="1"/>
</dbReference>
<evidence type="ECO:0000256" key="2">
    <source>
        <dbReference type="ARBA" id="ARBA00022490"/>
    </source>
</evidence>
<proteinExistence type="predicted"/>
<keyword evidence="2" id="KW-0963">Cytoplasm</keyword>
<evidence type="ECO:0000313" key="12">
    <source>
        <dbReference type="Proteomes" id="UP001145072"/>
    </source>
</evidence>
<dbReference type="GO" id="GO:0000160">
    <property type="term" value="P:phosphorelay signal transduction system"/>
    <property type="evidence" value="ECO:0007669"/>
    <property type="project" value="UniProtKB-KW"/>
</dbReference>
<dbReference type="InterPro" id="IPR009057">
    <property type="entry name" value="Homeodomain-like_sf"/>
</dbReference>
<dbReference type="InterPro" id="IPR018060">
    <property type="entry name" value="HTH_AraC"/>
</dbReference>
<dbReference type="InterPro" id="IPR051552">
    <property type="entry name" value="HptR"/>
</dbReference>
<dbReference type="PROSITE" id="PS50110">
    <property type="entry name" value="RESPONSE_REGULATORY"/>
    <property type="match status" value="1"/>
</dbReference>
<comment type="subcellular location">
    <subcellularLocation>
        <location evidence="1">Cytoplasm</location>
    </subcellularLocation>
</comment>
<dbReference type="GO" id="GO:0003700">
    <property type="term" value="F:DNA-binding transcription factor activity"/>
    <property type="evidence" value="ECO:0007669"/>
    <property type="project" value="InterPro"/>
</dbReference>
<evidence type="ECO:0000259" key="10">
    <source>
        <dbReference type="PROSITE" id="PS50110"/>
    </source>
</evidence>
<dbReference type="CDD" id="cd17536">
    <property type="entry name" value="REC_YesN-like"/>
    <property type="match status" value="1"/>
</dbReference>
<organism evidence="11 12">
    <name type="scientific">Aquibacillus koreensis</name>
    <dbReference type="NCBI Taxonomy" id="279446"/>
    <lineage>
        <taxon>Bacteria</taxon>
        <taxon>Bacillati</taxon>
        <taxon>Bacillota</taxon>
        <taxon>Bacilli</taxon>
        <taxon>Bacillales</taxon>
        <taxon>Bacillaceae</taxon>
        <taxon>Aquibacillus</taxon>
    </lineage>
</organism>
<evidence type="ECO:0000256" key="8">
    <source>
        <dbReference type="PROSITE-ProRule" id="PRU00169"/>
    </source>
</evidence>
<dbReference type="Gene3D" id="1.10.10.60">
    <property type="entry name" value="Homeodomain-like"/>
    <property type="match status" value="2"/>
</dbReference>
<dbReference type="SMART" id="SM00448">
    <property type="entry name" value="REC"/>
    <property type="match status" value="1"/>
</dbReference>
<evidence type="ECO:0000256" key="7">
    <source>
        <dbReference type="ARBA" id="ARBA00023163"/>
    </source>
</evidence>
<dbReference type="AlphaFoldDB" id="A0A9X3WMJ3"/>
<evidence type="ECO:0000259" key="9">
    <source>
        <dbReference type="PROSITE" id="PS01124"/>
    </source>
</evidence>
<feature type="domain" description="Response regulatory" evidence="10">
    <location>
        <begin position="3"/>
        <end position="120"/>
    </location>
</feature>
<dbReference type="GO" id="GO:0043565">
    <property type="term" value="F:sequence-specific DNA binding"/>
    <property type="evidence" value="ECO:0007669"/>
    <property type="project" value="InterPro"/>
</dbReference>
<evidence type="ECO:0000256" key="4">
    <source>
        <dbReference type="ARBA" id="ARBA00023012"/>
    </source>
</evidence>
<dbReference type="PANTHER" id="PTHR42713">
    <property type="entry name" value="HISTIDINE KINASE-RELATED"/>
    <property type="match status" value="1"/>
</dbReference>
<dbReference type="PANTHER" id="PTHR42713:SF3">
    <property type="entry name" value="TRANSCRIPTIONAL REGULATORY PROTEIN HPTR"/>
    <property type="match status" value="1"/>
</dbReference>
<evidence type="ECO:0000256" key="3">
    <source>
        <dbReference type="ARBA" id="ARBA00022553"/>
    </source>
</evidence>
<evidence type="ECO:0000256" key="6">
    <source>
        <dbReference type="ARBA" id="ARBA00023125"/>
    </source>
</evidence>
<accession>A0A9X3WMJ3</accession>
<dbReference type="PROSITE" id="PS01124">
    <property type="entry name" value="HTH_ARAC_FAMILY_2"/>
    <property type="match status" value="1"/>
</dbReference>
<keyword evidence="12" id="KW-1185">Reference proteome</keyword>
<dbReference type="RefSeq" id="WP_259870771.1">
    <property type="nucleotide sequence ID" value="NZ_JAMQJZ010000012.1"/>
</dbReference>
<gene>
    <name evidence="11" type="ORF">NC661_14395</name>
</gene>
<keyword evidence="5" id="KW-0805">Transcription regulation</keyword>
<evidence type="ECO:0000313" key="11">
    <source>
        <dbReference type="EMBL" id="MDC3421560.1"/>
    </source>
</evidence>
<dbReference type="GO" id="GO:0005737">
    <property type="term" value="C:cytoplasm"/>
    <property type="evidence" value="ECO:0007669"/>
    <property type="project" value="UniProtKB-SubCell"/>
</dbReference>
<comment type="caution">
    <text evidence="11">The sequence shown here is derived from an EMBL/GenBank/DDBJ whole genome shotgun (WGS) entry which is preliminary data.</text>
</comment>
<dbReference type="InterPro" id="IPR041522">
    <property type="entry name" value="CdaR_GGDEF"/>
</dbReference>
<dbReference type="Proteomes" id="UP001145072">
    <property type="component" value="Unassembled WGS sequence"/>
</dbReference>
<evidence type="ECO:0000256" key="5">
    <source>
        <dbReference type="ARBA" id="ARBA00023015"/>
    </source>
</evidence>
<keyword evidence="7" id="KW-0804">Transcription</keyword>
<evidence type="ECO:0000256" key="1">
    <source>
        <dbReference type="ARBA" id="ARBA00004496"/>
    </source>
</evidence>
<dbReference type="SUPFAM" id="SSF46689">
    <property type="entry name" value="Homeodomain-like"/>
    <property type="match status" value="2"/>
</dbReference>
<dbReference type="SMART" id="SM00342">
    <property type="entry name" value="HTH_ARAC"/>
    <property type="match status" value="1"/>
</dbReference>
<dbReference type="Pfam" id="PF17853">
    <property type="entry name" value="GGDEF_2"/>
    <property type="match status" value="1"/>
</dbReference>
<reference evidence="11" key="1">
    <citation type="submission" date="2022-06" db="EMBL/GenBank/DDBJ databases">
        <title>Aquibacillus sp. a new bacterium isolated from soil saline samples.</title>
        <authorList>
            <person name="Galisteo C."/>
            <person name="De La Haba R."/>
            <person name="Sanchez-Porro C."/>
            <person name="Ventosa A."/>
        </authorList>
    </citation>
    <scope>NUCLEOTIDE SEQUENCE</scope>
    <source>
        <strain evidence="11">JCM 12387</strain>
    </source>
</reference>
<feature type="modified residue" description="4-aspartylphosphate" evidence="8">
    <location>
        <position position="55"/>
    </location>
</feature>
<dbReference type="InterPro" id="IPR011006">
    <property type="entry name" value="CheY-like_superfamily"/>
</dbReference>